<gene>
    <name evidence="1" type="ORF">OL234_10700</name>
</gene>
<sequence length="84" mass="9618">MMEATLETNEITELTGIIRVENKQVVMLRGSVATSEGDSESMNQTIIDQTLYNANKKSIRKAISDFQNRFYEIQDRKDEEAAEE</sequence>
<dbReference type="RefSeq" id="WP_275470166.1">
    <property type="nucleotide sequence ID" value="NZ_CP110233.1"/>
</dbReference>
<accession>A0AAF0CWU8</accession>
<keyword evidence="2" id="KW-1185">Reference proteome</keyword>
<dbReference type="EMBL" id="CP110233">
    <property type="protein sequence ID" value="WEG74366.1"/>
    <property type="molecule type" value="Genomic_DNA"/>
</dbReference>
<evidence type="ECO:0000313" key="1">
    <source>
        <dbReference type="EMBL" id="WEG74366.1"/>
    </source>
</evidence>
<name>A0AAF0CWU8_9ENTE</name>
<keyword evidence="1" id="KW-0614">Plasmid</keyword>
<proteinExistence type="predicted"/>
<geneLocation type="plasmid" evidence="1 2">
    <name>unnamed1</name>
</geneLocation>
<dbReference type="AlphaFoldDB" id="A0AAF0CWU8"/>
<evidence type="ECO:0000313" key="2">
    <source>
        <dbReference type="Proteomes" id="UP001179647"/>
    </source>
</evidence>
<reference evidence="1" key="1">
    <citation type="submission" date="2022-10" db="EMBL/GenBank/DDBJ databases">
        <title>Vagococcus sp. isolated from poultry meat.</title>
        <authorList>
            <person name="Johansson P."/>
            <person name="Bjorkroth J."/>
        </authorList>
    </citation>
    <scope>NUCLEOTIDE SEQUENCE</scope>
    <source>
        <strain evidence="1">STAA11</strain>
        <plasmid evidence="1">unnamed1</plasmid>
    </source>
</reference>
<dbReference type="Proteomes" id="UP001179647">
    <property type="component" value="Plasmid unnamed1"/>
</dbReference>
<organism evidence="1 2">
    <name type="scientific">Vagococcus intermedius</name>
    <dbReference type="NCBI Taxonomy" id="2991418"/>
    <lineage>
        <taxon>Bacteria</taxon>
        <taxon>Bacillati</taxon>
        <taxon>Bacillota</taxon>
        <taxon>Bacilli</taxon>
        <taxon>Lactobacillales</taxon>
        <taxon>Enterococcaceae</taxon>
        <taxon>Vagococcus</taxon>
    </lineage>
</organism>
<dbReference type="KEGG" id="vie:OL234_10700"/>
<protein>
    <submittedName>
        <fullName evidence="1">Uncharacterized protein</fullName>
    </submittedName>
</protein>